<evidence type="ECO:0000313" key="12">
    <source>
        <dbReference type="EMBL" id="SHG87015.1"/>
    </source>
</evidence>
<keyword evidence="6 12" id="KW-0489">Methyltransferase</keyword>
<evidence type="ECO:0000256" key="3">
    <source>
        <dbReference type="ARBA" id="ARBA00011890"/>
    </source>
</evidence>
<evidence type="ECO:0000256" key="9">
    <source>
        <dbReference type="ARBA" id="ARBA00030757"/>
    </source>
</evidence>
<evidence type="ECO:0000256" key="10">
    <source>
        <dbReference type="ARBA" id="ARBA00031323"/>
    </source>
</evidence>
<evidence type="ECO:0000256" key="11">
    <source>
        <dbReference type="ARBA" id="ARBA00031350"/>
    </source>
</evidence>
<dbReference type="InterPro" id="IPR029063">
    <property type="entry name" value="SAM-dependent_MTases_sf"/>
</dbReference>
<dbReference type="InterPro" id="IPR000682">
    <property type="entry name" value="PCMT"/>
</dbReference>
<reference evidence="12 13" key="1">
    <citation type="submission" date="2016-11" db="EMBL/GenBank/DDBJ databases">
        <authorList>
            <person name="Jaros S."/>
            <person name="Januszkiewicz K."/>
            <person name="Wedrychowicz H."/>
        </authorList>
    </citation>
    <scope>NUCLEOTIDE SEQUENCE [LARGE SCALE GENOMIC DNA]</scope>
    <source>
        <strain evidence="12 13">DSM 44523</strain>
    </source>
</reference>
<organism evidence="12 13">
    <name type="scientific">Streptoalloteichus hindustanus</name>
    <dbReference type="NCBI Taxonomy" id="2017"/>
    <lineage>
        <taxon>Bacteria</taxon>
        <taxon>Bacillati</taxon>
        <taxon>Actinomycetota</taxon>
        <taxon>Actinomycetes</taxon>
        <taxon>Pseudonocardiales</taxon>
        <taxon>Pseudonocardiaceae</taxon>
        <taxon>Streptoalloteichus</taxon>
    </lineage>
</organism>
<evidence type="ECO:0000256" key="7">
    <source>
        <dbReference type="ARBA" id="ARBA00022679"/>
    </source>
</evidence>
<dbReference type="OrthoDB" id="4035289at2"/>
<keyword evidence="7 12" id="KW-0808">Transferase</keyword>
<protein>
    <recommendedName>
        <fullName evidence="4">Protein-L-isoaspartate O-methyltransferase</fullName>
        <ecNumber evidence="3">2.1.1.77</ecNumber>
    </recommendedName>
    <alternativeName>
        <fullName evidence="11">L-isoaspartyl protein carboxyl methyltransferase</fullName>
    </alternativeName>
    <alternativeName>
        <fullName evidence="9">Protein L-isoaspartyl methyltransferase</fullName>
    </alternativeName>
    <alternativeName>
        <fullName evidence="10">Protein-beta-aspartate methyltransferase</fullName>
    </alternativeName>
</protein>
<dbReference type="PANTHER" id="PTHR11579">
    <property type="entry name" value="PROTEIN-L-ISOASPARTATE O-METHYLTRANSFERASE"/>
    <property type="match status" value="1"/>
</dbReference>
<name>A0A1M5NC15_STRHI</name>
<keyword evidence="5" id="KW-0963">Cytoplasm</keyword>
<comment type="subcellular location">
    <subcellularLocation>
        <location evidence="1">Cytoplasm</location>
    </subcellularLocation>
</comment>
<dbReference type="GO" id="GO:0032259">
    <property type="term" value="P:methylation"/>
    <property type="evidence" value="ECO:0007669"/>
    <property type="project" value="UniProtKB-KW"/>
</dbReference>
<evidence type="ECO:0000256" key="6">
    <source>
        <dbReference type="ARBA" id="ARBA00022603"/>
    </source>
</evidence>
<sequence>MANRSPEDLVRAVRAAGVVDERVLAVIGGTPRAAFVPPEHVHFAYCDEPVPIPHGQVTTQPSLVAGMVAQLAPGAGERVLEIGTGYGFQTALLARLAAHVVSVERWPDLAETARENLAGQGVDNVRLVVGDGTLGAPDWAPYDAVLVSAAFPEVPAPLVDQLRVGGRLVQPIGPGGHERVTLFARTKTGLRERKVVTLACFVRLYGAHAFPDQA</sequence>
<evidence type="ECO:0000256" key="4">
    <source>
        <dbReference type="ARBA" id="ARBA00013346"/>
    </source>
</evidence>
<dbReference type="PANTHER" id="PTHR11579:SF0">
    <property type="entry name" value="PROTEIN-L-ISOASPARTATE(D-ASPARTATE) O-METHYLTRANSFERASE"/>
    <property type="match status" value="1"/>
</dbReference>
<keyword evidence="8" id="KW-0949">S-adenosyl-L-methionine</keyword>
<dbReference type="STRING" id="2017.SAMN05444320_11579"/>
<proteinExistence type="inferred from homology"/>
<dbReference type="Gene3D" id="3.40.50.150">
    <property type="entry name" value="Vaccinia Virus protein VP39"/>
    <property type="match status" value="1"/>
</dbReference>
<accession>A0A1M5NC15</accession>
<dbReference type="RefSeq" id="WP_073489609.1">
    <property type="nucleotide sequence ID" value="NZ_FQVN01000015.1"/>
</dbReference>
<evidence type="ECO:0000256" key="5">
    <source>
        <dbReference type="ARBA" id="ARBA00022490"/>
    </source>
</evidence>
<evidence type="ECO:0000313" key="13">
    <source>
        <dbReference type="Proteomes" id="UP000184501"/>
    </source>
</evidence>
<dbReference type="NCBIfam" id="NF001453">
    <property type="entry name" value="PRK00312.1"/>
    <property type="match status" value="1"/>
</dbReference>
<keyword evidence="13" id="KW-1185">Reference proteome</keyword>
<dbReference type="EC" id="2.1.1.77" evidence="3"/>
<dbReference type="GO" id="GO:0005737">
    <property type="term" value="C:cytoplasm"/>
    <property type="evidence" value="ECO:0007669"/>
    <property type="project" value="UniProtKB-SubCell"/>
</dbReference>
<gene>
    <name evidence="12" type="ORF">SAMN05444320_11579</name>
</gene>
<dbReference type="SUPFAM" id="SSF53335">
    <property type="entry name" value="S-adenosyl-L-methionine-dependent methyltransferases"/>
    <property type="match status" value="1"/>
</dbReference>
<evidence type="ECO:0000256" key="2">
    <source>
        <dbReference type="ARBA" id="ARBA00005369"/>
    </source>
</evidence>
<evidence type="ECO:0000256" key="1">
    <source>
        <dbReference type="ARBA" id="ARBA00004496"/>
    </source>
</evidence>
<dbReference type="CDD" id="cd02440">
    <property type="entry name" value="AdoMet_MTases"/>
    <property type="match status" value="1"/>
</dbReference>
<dbReference type="AlphaFoldDB" id="A0A1M5NC15"/>
<dbReference type="GO" id="GO:0004719">
    <property type="term" value="F:protein-L-isoaspartate (D-aspartate) O-methyltransferase activity"/>
    <property type="evidence" value="ECO:0007669"/>
    <property type="project" value="UniProtKB-EC"/>
</dbReference>
<evidence type="ECO:0000256" key="8">
    <source>
        <dbReference type="ARBA" id="ARBA00022691"/>
    </source>
</evidence>
<dbReference type="Pfam" id="PF01135">
    <property type="entry name" value="PCMT"/>
    <property type="match status" value="1"/>
</dbReference>
<dbReference type="EMBL" id="FQVN01000015">
    <property type="protein sequence ID" value="SHG87015.1"/>
    <property type="molecule type" value="Genomic_DNA"/>
</dbReference>
<dbReference type="Proteomes" id="UP000184501">
    <property type="component" value="Unassembled WGS sequence"/>
</dbReference>
<comment type="similarity">
    <text evidence="2">Belongs to the methyltransferase superfamily. L-isoaspartyl/D-aspartyl protein methyltransferase family.</text>
</comment>